<feature type="domain" description="YutG/PgpA" evidence="3">
    <location>
        <begin position="19"/>
        <end position="158"/>
    </location>
</feature>
<comment type="catalytic activity">
    <reaction evidence="1">
        <text>a 1,2-diacyl-sn-glycero-3-phospho-(1'-sn-glycero-3'-phosphate) + H2O = a 1,2-diacyl-sn-glycero-3-phospho-(1'-sn-glycerol) + phosphate</text>
        <dbReference type="Rhea" id="RHEA:33751"/>
        <dbReference type="ChEBI" id="CHEBI:15377"/>
        <dbReference type="ChEBI" id="CHEBI:43474"/>
        <dbReference type="ChEBI" id="CHEBI:60110"/>
        <dbReference type="ChEBI" id="CHEBI:64716"/>
        <dbReference type="EC" id="3.1.3.27"/>
    </reaction>
</comment>
<dbReference type="InterPro" id="IPR026037">
    <property type="entry name" value="PgpA"/>
</dbReference>
<keyword evidence="1" id="KW-0443">Lipid metabolism</keyword>
<dbReference type="GO" id="GO:0009395">
    <property type="term" value="P:phospholipid catabolic process"/>
    <property type="evidence" value="ECO:0007669"/>
    <property type="project" value="UniProtKB-KW"/>
</dbReference>
<dbReference type="InterPro" id="IPR007686">
    <property type="entry name" value="YutG/PgpA"/>
</dbReference>
<dbReference type="Pfam" id="PF04608">
    <property type="entry name" value="PgpA"/>
    <property type="match status" value="1"/>
</dbReference>
<organism evidence="4 5">
    <name type="scientific">Haemophilus parainfluenzae</name>
    <dbReference type="NCBI Taxonomy" id="729"/>
    <lineage>
        <taxon>Bacteria</taxon>
        <taxon>Pseudomonadati</taxon>
        <taxon>Pseudomonadota</taxon>
        <taxon>Gammaproteobacteria</taxon>
        <taxon>Pasteurellales</taxon>
        <taxon>Pasteurellaceae</taxon>
        <taxon>Haemophilus</taxon>
    </lineage>
</organism>
<accession>A0A7M1NZH1</accession>
<proteinExistence type="predicted"/>
<dbReference type="Proteomes" id="UP000595009">
    <property type="component" value="Chromosome"/>
</dbReference>
<keyword evidence="1" id="KW-0378">Hydrolase</keyword>
<dbReference type="PANTHER" id="PTHR36305:SF1">
    <property type="entry name" value="PHOSPHATIDYLGLYCEROPHOSPHATASE A"/>
    <property type="match status" value="1"/>
</dbReference>
<keyword evidence="2" id="KW-1133">Transmembrane helix</keyword>
<keyword evidence="1" id="KW-0997">Cell inner membrane</keyword>
<dbReference type="PANTHER" id="PTHR36305">
    <property type="entry name" value="PHOSPHATIDYLGLYCEROPHOSPHATASE A"/>
    <property type="match status" value="1"/>
</dbReference>
<name>A0A7M1NZH1_HAEPA</name>
<feature type="transmembrane region" description="Helical" evidence="2">
    <location>
        <begin position="91"/>
        <end position="118"/>
    </location>
</feature>
<evidence type="ECO:0000313" key="5">
    <source>
        <dbReference type="Proteomes" id="UP000595009"/>
    </source>
</evidence>
<dbReference type="PIRSF" id="PIRSF006162">
    <property type="entry name" value="PgpA"/>
    <property type="match status" value="1"/>
</dbReference>
<comment type="cofactor">
    <cofactor evidence="1">
        <name>Mg(2+)</name>
        <dbReference type="ChEBI" id="CHEBI:18420"/>
    </cofactor>
</comment>
<keyword evidence="1" id="KW-0595">Phospholipid degradation</keyword>
<evidence type="ECO:0000313" key="4">
    <source>
        <dbReference type="EMBL" id="QOR18373.1"/>
    </source>
</evidence>
<comment type="function">
    <text evidence="1">Lipid phosphatase which dephosphorylates phosphatidylglycerophosphate (PGP) to phosphatidylglycerol (PG).</text>
</comment>
<feature type="transmembrane region" description="Helical" evidence="2">
    <location>
        <begin position="138"/>
        <end position="161"/>
    </location>
</feature>
<evidence type="ECO:0000259" key="3">
    <source>
        <dbReference type="Pfam" id="PF04608"/>
    </source>
</evidence>
<comment type="pathway">
    <text evidence="1">Phospholipid metabolism; phosphatidylglycerol biosynthesis; phosphatidylglycerol from CDP-diacylglycerol: step 2/2.</text>
</comment>
<dbReference type="CDD" id="cd06971">
    <property type="entry name" value="PgpA"/>
    <property type="match status" value="1"/>
</dbReference>
<evidence type="ECO:0000256" key="2">
    <source>
        <dbReference type="SAM" id="Phobius"/>
    </source>
</evidence>
<keyword evidence="1 2" id="KW-0812">Transmembrane</keyword>
<keyword evidence="1" id="KW-1003">Cell membrane</keyword>
<evidence type="ECO:0000256" key="1">
    <source>
        <dbReference type="PIRNR" id="PIRNR006162"/>
    </source>
</evidence>
<sequence>MMNSAPLNRVSLKNPVHLLALGFGSGLISPAPGTWGSLAGTMLGSALLACLGLKIFLILTALCFALGCYLCQKTADDMGVHDHGSIVWDEFVGVFIVLAAIPTLSLLWIVIAFVLFRFFDILKPYPIRYFDQKLESGFGIMVDDVLAAIYAVIVIAILRIVGLPC</sequence>
<dbReference type="EMBL" id="CP063120">
    <property type="protein sequence ID" value="QOR18373.1"/>
    <property type="molecule type" value="Genomic_DNA"/>
</dbReference>
<keyword evidence="1" id="KW-0442">Lipid degradation</keyword>
<reference evidence="4 5" key="1">
    <citation type="submission" date="2020-10" db="EMBL/GenBank/DDBJ databases">
        <title>Genomic diversity and antimicrobial resistance of Haemophilus colonising the airways of young children with cystic fibrosis.</title>
        <authorList>
            <person name="Watts S.C."/>
            <person name="Judd L.M."/>
            <person name="Carzino R."/>
            <person name="Ranganathan S."/>
            <person name="Holt K.E."/>
        </authorList>
    </citation>
    <scope>NUCLEOTIDE SEQUENCE [LARGE SCALE GENOMIC DNA]</scope>
    <source>
        <strain evidence="4 5">M1C137_2</strain>
    </source>
</reference>
<dbReference type="GO" id="GO:0008962">
    <property type="term" value="F:phosphatidylglycerophosphatase activity"/>
    <property type="evidence" value="ECO:0007669"/>
    <property type="project" value="UniProtKB-EC"/>
</dbReference>
<gene>
    <name evidence="4" type="ORF">INP94_08970</name>
</gene>
<dbReference type="UniPathway" id="UPA00084">
    <property type="reaction ID" value="UER00504"/>
</dbReference>
<dbReference type="GO" id="GO:0046872">
    <property type="term" value="F:metal ion binding"/>
    <property type="evidence" value="ECO:0007669"/>
    <property type="project" value="UniProtKB-KW"/>
</dbReference>
<keyword evidence="1" id="KW-0460">Magnesium</keyword>
<keyword evidence="1" id="KW-1208">Phospholipid metabolism</keyword>
<dbReference type="AlphaFoldDB" id="A0A7M1NZH1"/>
<dbReference type="InterPro" id="IPR036681">
    <property type="entry name" value="PgpA-like_sf"/>
</dbReference>
<feature type="transmembrane region" description="Helical" evidence="2">
    <location>
        <begin position="46"/>
        <end position="70"/>
    </location>
</feature>
<dbReference type="GO" id="GO:0005886">
    <property type="term" value="C:plasma membrane"/>
    <property type="evidence" value="ECO:0007669"/>
    <property type="project" value="UniProtKB-SubCell"/>
</dbReference>
<dbReference type="EC" id="3.1.3.27" evidence="1"/>
<dbReference type="GO" id="GO:0006655">
    <property type="term" value="P:phosphatidylglycerol biosynthetic process"/>
    <property type="evidence" value="ECO:0007669"/>
    <property type="project" value="UniProtKB-UniPathway"/>
</dbReference>
<comment type="subcellular location">
    <subcellularLocation>
        <location evidence="1">Cell inner membrane</location>
        <topology evidence="1">Multi-pass membrane protein</topology>
    </subcellularLocation>
</comment>
<keyword evidence="1" id="KW-0479">Metal-binding</keyword>
<protein>
    <recommendedName>
        <fullName evidence="1">Phosphatidylglycerophosphatase A</fullName>
        <ecNumber evidence="1">3.1.3.27</ecNumber>
    </recommendedName>
    <alternativeName>
        <fullName evidence="1">Phosphatidylglycerolphosphate phosphatase A</fullName>
    </alternativeName>
</protein>
<dbReference type="SUPFAM" id="SSF101307">
    <property type="entry name" value="YutG-like"/>
    <property type="match status" value="1"/>
</dbReference>
<keyword evidence="1 2" id="KW-0472">Membrane</keyword>